<dbReference type="Proteomes" id="UP001149079">
    <property type="component" value="Unassembled WGS sequence"/>
</dbReference>
<dbReference type="AlphaFoldDB" id="A0A9W9L056"/>
<proteinExistence type="predicted"/>
<evidence type="ECO:0000256" key="8">
    <source>
        <dbReference type="ARBA" id="ARBA00048679"/>
    </source>
</evidence>
<dbReference type="InterPro" id="IPR050236">
    <property type="entry name" value="Ser_Thr_kinase_AGC"/>
</dbReference>
<evidence type="ECO:0000313" key="12">
    <source>
        <dbReference type="EMBL" id="KAJ5129741.1"/>
    </source>
</evidence>
<dbReference type="EMBL" id="JAPQKL010000005">
    <property type="protein sequence ID" value="KAJ5129741.1"/>
    <property type="molecule type" value="Genomic_DNA"/>
</dbReference>
<keyword evidence="3" id="KW-0808">Transferase</keyword>
<comment type="caution">
    <text evidence="12">The sequence shown here is derived from an EMBL/GenBank/DDBJ whole genome shotgun (WGS) entry which is preliminary data.</text>
</comment>
<keyword evidence="2" id="KW-0723">Serine/threonine-protein kinase</keyword>
<reference evidence="12" key="1">
    <citation type="submission" date="2022-11" db="EMBL/GenBank/DDBJ databases">
        <authorList>
            <person name="Petersen C."/>
        </authorList>
    </citation>
    <scope>NUCLEOTIDE SEQUENCE</scope>
    <source>
        <strain evidence="12">IBT 22155</strain>
    </source>
</reference>
<dbReference type="PANTHER" id="PTHR24356:SF400">
    <property type="entry name" value="SERINE_THREONINE-PROTEIN KINASE CBK1"/>
    <property type="match status" value="1"/>
</dbReference>
<feature type="compositionally biased region" description="Polar residues" evidence="9">
    <location>
        <begin position="88"/>
        <end position="107"/>
    </location>
</feature>
<protein>
    <recommendedName>
        <fullName evidence="1">non-specific serine/threonine protein kinase</fullName>
        <ecNumber evidence="1">2.7.11.1</ecNumber>
    </recommendedName>
</protein>
<dbReference type="RefSeq" id="XP_056520120.1">
    <property type="nucleotide sequence ID" value="XM_056666524.1"/>
</dbReference>
<feature type="compositionally biased region" description="Low complexity" evidence="9">
    <location>
        <begin position="241"/>
        <end position="260"/>
    </location>
</feature>
<dbReference type="Gene3D" id="3.30.200.20">
    <property type="entry name" value="Phosphorylase Kinase, domain 1"/>
    <property type="match status" value="2"/>
</dbReference>
<dbReference type="GeneID" id="81405694"/>
<keyword evidence="6" id="KW-0067">ATP-binding</keyword>
<evidence type="ECO:0000313" key="13">
    <source>
        <dbReference type="Proteomes" id="UP001149079"/>
    </source>
</evidence>
<feature type="domain" description="AGC-kinase C-terminal" evidence="11">
    <location>
        <begin position="816"/>
        <end position="953"/>
    </location>
</feature>
<evidence type="ECO:0000256" key="2">
    <source>
        <dbReference type="ARBA" id="ARBA00022527"/>
    </source>
</evidence>
<feature type="region of interest" description="Disordered" evidence="9">
    <location>
        <begin position="857"/>
        <end position="925"/>
    </location>
</feature>
<dbReference type="PROSITE" id="PS51285">
    <property type="entry name" value="AGC_KINASE_CTER"/>
    <property type="match status" value="1"/>
</dbReference>
<evidence type="ECO:0000256" key="1">
    <source>
        <dbReference type="ARBA" id="ARBA00012513"/>
    </source>
</evidence>
<keyword evidence="5" id="KW-0418">Kinase</keyword>
<keyword evidence="4" id="KW-0547">Nucleotide-binding</keyword>
<dbReference type="SUPFAM" id="SSF56112">
    <property type="entry name" value="Protein kinase-like (PK-like)"/>
    <property type="match status" value="1"/>
</dbReference>
<feature type="compositionally biased region" description="Polar residues" evidence="9">
    <location>
        <begin position="175"/>
        <end position="188"/>
    </location>
</feature>
<dbReference type="EC" id="2.7.11.1" evidence="1"/>
<feature type="region of interest" description="Disordered" evidence="9">
    <location>
        <begin position="225"/>
        <end position="283"/>
    </location>
</feature>
<evidence type="ECO:0000256" key="7">
    <source>
        <dbReference type="ARBA" id="ARBA00047899"/>
    </source>
</evidence>
<sequence length="972" mass="109425">MPASKNDRRSLFNLWIPTKVVVSGKPDTSPTDSGTSESPLTEPIIPVGRDRLKARLTRSGSKILLFLGLRGSSRSNKDATTDTDCCDSAQSGNEGLSPSTASSPSRNDCNRPGYLTATESPQKSEPIPDNPSLSIPTVGVKTRSEPLPDRRPSLESQGEVVVVEDSHQDAAGEGPSSTTATEQPIPTNSKFVDRFSHRISLALGHTTVIRRPHLRPRPSILHISSLDLSDLNRPGDGANKSSDPSTSPSSAGSSANGQSSPLTPPTSEGPSLSSEKEKSPDGHETAVIHWLPYSETNKATKTSDTKAITIAPSIKTVEAVAVAKIHLELCFNSIFHDKDSRQQRQLELERHIYAFDLTVEEESMTRQNWVLRENDHLRKYRVLRSNRFSTRSEDTITAAGYKALTVLGKGSFGVVRLVRQIGSDSNMSSEDDPLAIQDNQGRVKSNPLNMFMSAVEVAKRSRRRYMTGEKKEVYAMKVIRKAEMIRNCQEGHIRAERDFLVASEASHWVVPLIASFQDVNNLYLVMDYMVGGDFLSFLIRKDTIREEWARFYIAEMVLCIEETHRLSWIHRDIKPDNFLISASGHLKISDFGLSFGGHWSHDQAYYNSHRYSLIEKLGITVNGDAEDRDETVNAKELAPEIKMHNPNDRHPGQLTSAGLLDWRDKMGRRRFAKSVVGTSQYMAPEVVRGEMYDGRCDWWSLGIILYECLYGFTPFASGSRTDTKVKILKHKDWLEFPQERASDRMVSPEAMDLISRILQERQYRLCSPKYRANDILTRRPVSNQMMYSMGPQYRDVASYFVYPNDATDIKMHPFFRGIRWQYLHMCKPPMIPRVRGWEDTRYFDEWKMTGEIVDKLSANDSKKAGESPEPRPDEVTPEIQECGPADAIQSPVGETHTATQKAKEAQKAKEKKNRPRDKILRDNQMGNTALDIRKRGAFLGYTYRRPNDVALAFSTERGRQTQTRGQLAALYT</sequence>
<feature type="region of interest" description="Disordered" evidence="9">
    <location>
        <begin position="73"/>
        <end position="188"/>
    </location>
</feature>
<keyword evidence="13" id="KW-1185">Reference proteome</keyword>
<dbReference type="InterPro" id="IPR011009">
    <property type="entry name" value="Kinase-like_dom_sf"/>
</dbReference>
<feature type="compositionally biased region" description="Basic and acidic residues" evidence="9">
    <location>
        <begin position="860"/>
        <end position="874"/>
    </location>
</feature>
<dbReference type="Gene3D" id="1.10.510.10">
    <property type="entry name" value="Transferase(Phosphotransferase) domain 1"/>
    <property type="match status" value="2"/>
</dbReference>
<feature type="compositionally biased region" description="Basic and acidic residues" evidence="9">
    <location>
        <begin position="274"/>
        <end position="283"/>
    </location>
</feature>
<comment type="catalytic activity">
    <reaction evidence="7">
        <text>L-threonyl-[protein] + ATP = O-phospho-L-threonyl-[protein] + ADP + H(+)</text>
        <dbReference type="Rhea" id="RHEA:46608"/>
        <dbReference type="Rhea" id="RHEA-COMP:11060"/>
        <dbReference type="Rhea" id="RHEA-COMP:11605"/>
        <dbReference type="ChEBI" id="CHEBI:15378"/>
        <dbReference type="ChEBI" id="CHEBI:30013"/>
        <dbReference type="ChEBI" id="CHEBI:30616"/>
        <dbReference type="ChEBI" id="CHEBI:61977"/>
        <dbReference type="ChEBI" id="CHEBI:456216"/>
        <dbReference type="EC" id="2.7.11.1"/>
    </reaction>
</comment>
<dbReference type="InterPro" id="IPR000719">
    <property type="entry name" value="Prot_kinase_dom"/>
</dbReference>
<dbReference type="InterPro" id="IPR000961">
    <property type="entry name" value="AGC-kinase_C"/>
</dbReference>
<evidence type="ECO:0000256" key="9">
    <source>
        <dbReference type="SAM" id="MobiDB-lite"/>
    </source>
</evidence>
<dbReference type="GO" id="GO:0004674">
    <property type="term" value="F:protein serine/threonine kinase activity"/>
    <property type="evidence" value="ECO:0007669"/>
    <property type="project" value="UniProtKB-KW"/>
</dbReference>
<evidence type="ECO:0000256" key="5">
    <source>
        <dbReference type="ARBA" id="ARBA00022777"/>
    </source>
</evidence>
<dbReference type="SMART" id="SM00220">
    <property type="entry name" value="S_TKc"/>
    <property type="match status" value="1"/>
</dbReference>
<comment type="catalytic activity">
    <reaction evidence="8">
        <text>L-seryl-[protein] + ATP = O-phospho-L-seryl-[protein] + ADP + H(+)</text>
        <dbReference type="Rhea" id="RHEA:17989"/>
        <dbReference type="Rhea" id="RHEA-COMP:9863"/>
        <dbReference type="Rhea" id="RHEA-COMP:11604"/>
        <dbReference type="ChEBI" id="CHEBI:15378"/>
        <dbReference type="ChEBI" id="CHEBI:29999"/>
        <dbReference type="ChEBI" id="CHEBI:30616"/>
        <dbReference type="ChEBI" id="CHEBI:83421"/>
        <dbReference type="ChEBI" id="CHEBI:456216"/>
        <dbReference type="EC" id="2.7.11.1"/>
    </reaction>
</comment>
<evidence type="ECO:0000256" key="4">
    <source>
        <dbReference type="ARBA" id="ARBA00022741"/>
    </source>
</evidence>
<evidence type="ECO:0000256" key="3">
    <source>
        <dbReference type="ARBA" id="ARBA00022679"/>
    </source>
</evidence>
<dbReference type="GO" id="GO:0005524">
    <property type="term" value="F:ATP binding"/>
    <property type="evidence" value="ECO:0007669"/>
    <property type="project" value="UniProtKB-KW"/>
</dbReference>
<feature type="region of interest" description="Disordered" evidence="9">
    <location>
        <begin position="22"/>
        <end position="46"/>
    </location>
</feature>
<feature type="compositionally biased region" description="Polar residues" evidence="9">
    <location>
        <begin position="26"/>
        <end position="39"/>
    </location>
</feature>
<dbReference type="OrthoDB" id="3638488at2759"/>
<reference evidence="12" key="2">
    <citation type="journal article" date="2023" name="IMA Fungus">
        <title>Comparative genomic study of the Penicillium genus elucidates a diverse pangenome and 15 lateral gene transfer events.</title>
        <authorList>
            <person name="Petersen C."/>
            <person name="Sorensen T."/>
            <person name="Nielsen M.R."/>
            <person name="Sondergaard T.E."/>
            <person name="Sorensen J.L."/>
            <person name="Fitzpatrick D.A."/>
            <person name="Frisvad J.C."/>
            <person name="Nielsen K.L."/>
        </authorList>
    </citation>
    <scope>NUCLEOTIDE SEQUENCE</scope>
    <source>
        <strain evidence="12">IBT 22155</strain>
    </source>
</reference>
<evidence type="ECO:0000259" key="10">
    <source>
        <dbReference type="PROSITE" id="PS50011"/>
    </source>
</evidence>
<organism evidence="12 13">
    <name type="scientific">Penicillium bovifimosum</name>
    <dbReference type="NCBI Taxonomy" id="126998"/>
    <lineage>
        <taxon>Eukaryota</taxon>
        <taxon>Fungi</taxon>
        <taxon>Dikarya</taxon>
        <taxon>Ascomycota</taxon>
        <taxon>Pezizomycotina</taxon>
        <taxon>Eurotiomycetes</taxon>
        <taxon>Eurotiomycetidae</taxon>
        <taxon>Eurotiales</taxon>
        <taxon>Aspergillaceae</taxon>
        <taxon>Penicillium</taxon>
    </lineage>
</organism>
<dbReference type="GO" id="GO:0035556">
    <property type="term" value="P:intracellular signal transduction"/>
    <property type="evidence" value="ECO:0007669"/>
    <property type="project" value="TreeGrafter"/>
</dbReference>
<feature type="domain" description="Protein kinase" evidence="10">
    <location>
        <begin position="401"/>
        <end position="776"/>
    </location>
</feature>
<gene>
    <name evidence="12" type="ORF">N7515_005780</name>
</gene>
<accession>A0A9W9L056</accession>
<evidence type="ECO:0000259" key="11">
    <source>
        <dbReference type="PROSITE" id="PS51285"/>
    </source>
</evidence>
<dbReference type="PROSITE" id="PS50011">
    <property type="entry name" value="PROTEIN_KINASE_DOM"/>
    <property type="match status" value="1"/>
</dbReference>
<evidence type="ECO:0000256" key="6">
    <source>
        <dbReference type="ARBA" id="ARBA00022840"/>
    </source>
</evidence>
<dbReference type="Pfam" id="PF00069">
    <property type="entry name" value="Pkinase"/>
    <property type="match status" value="2"/>
</dbReference>
<feature type="compositionally biased region" description="Basic and acidic residues" evidence="9">
    <location>
        <begin position="142"/>
        <end position="153"/>
    </location>
</feature>
<name>A0A9W9L056_9EURO</name>
<dbReference type="PANTHER" id="PTHR24356">
    <property type="entry name" value="SERINE/THREONINE-PROTEIN KINASE"/>
    <property type="match status" value="1"/>
</dbReference>